<name>X0YZX7_9ZZZZ</name>
<dbReference type="EMBL" id="BART01006373">
    <property type="protein sequence ID" value="GAG62339.1"/>
    <property type="molecule type" value="Genomic_DNA"/>
</dbReference>
<reference evidence="3" key="1">
    <citation type="journal article" date="2014" name="Front. Microbiol.">
        <title>High frequency of phylogenetically diverse reductive dehalogenase-homologous genes in deep subseafloor sedimentary metagenomes.</title>
        <authorList>
            <person name="Kawai M."/>
            <person name="Futagami T."/>
            <person name="Toyoda A."/>
            <person name="Takaki Y."/>
            <person name="Nishi S."/>
            <person name="Hori S."/>
            <person name="Arai W."/>
            <person name="Tsubouchi T."/>
            <person name="Morono Y."/>
            <person name="Uchiyama I."/>
            <person name="Ito T."/>
            <person name="Fujiyama A."/>
            <person name="Inagaki F."/>
            <person name="Takami H."/>
        </authorList>
    </citation>
    <scope>NUCLEOTIDE SEQUENCE</scope>
    <source>
        <strain evidence="3">Expedition CK06-06</strain>
    </source>
</reference>
<dbReference type="PROSITE" id="PS51450">
    <property type="entry name" value="LRR"/>
    <property type="match status" value="2"/>
</dbReference>
<dbReference type="PANTHER" id="PTHR48051">
    <property type="match status" value="1"/>
</dbReference>
<evidence type="ECO:0000256" key="1">
    <source>
        <dbReference type="ARBA" id="ARBA00022614"/>
    </source>
</evidence>
<dbReference type="Gene3D" id="3.80.10.10">
    <property type="entry name" value="Ribonuclease Inhibitor"/>
    <property type="match status" value="1"/>
</dbReference>
<evidence type="ECO:0008006" key="4">
    <source>
        <dbReference type="Google" id="ProtNLM"/>
    </source>
</evidence>
<dbReference type="SMART" id="SM00369">
    <property type="entry name" value="LRR_TYP"/>
    <property type="match status" value="3"/>
</dbReference>
<dbReference type="AlphaFoldDB" id="X0YZX7"/>
<dbReference type="Pfam" id="PF13855">
    <property type="entry name" value="LRR_8"/>
    <property type="match status" value="1"/>
</dbReference>
<evidence type="ECO:0000313" key="3">
    <source>
        <dbReference type="EMBL" id="GAG62339.1"/>
    </source>
</evidence>
<dbReference type="GO" id="GO:0005737">
    <property type="term" value="C:cytoplasm"/>
    <property type="evidence" value="ECO:0007669"/>
    <property type="project" value="TreeGrafter"/>
</dbReference>
<dbReference type="InterPro" id="IPR032675">
    <property type="entry name" value="LRR_dom_sf"/>
</dbReference>
<keyword evidence="1" id="KW-0433">Leucine-rich repeat</keyword>
<dbReference type="InterPro" id="IPR050216">
    <property type="entry name" value="LRR_domain-containing"/>
</dbReference>
<dbReference type="SUPFAM" id="SSF52058">
    <property type="entry name" value="L domain-like"/>
    <property type="match status" value="1"/>
</dbReference>
<dbReference type="InterPro" id="IPR003591">
    <property type="entry name" value="Leu-rich_rpt_typical-subtyp"/>
</dbReference>
<comment type="caution">
    <text evidence="3">The sequence shown here is derived from an EMBL/GenBank/DDBJ whole genome shotgun (WGS) entry which is preliminary data.</text>
</comment>
<accession>X0YZX7</accession>
<protein>
    <recommendedName>
        <fullName evidence="4">Leucine-rich repeat domain-containing protein</fullName>
    </recommendedName>
</protein>
<dbReference type="PANTHER" id="PTHR48051:SF54">
    <property type="entry name" value="LEUCINE-RICH REPEAT-CONTAINING PROTEIN"/>
    <property type="match status" value="1"/>
</dbReference>
<proteinExistence type="predicted"/>
<organism evidence="3">
    <name type="scientific">marine sediment metagenome</name>
    <dbReference type="NCBI Taxonomy" id="412755"/>
    <lineage>
        <taxon>unclassified sequences</taxon>
        <taxon>metagenomes</taxon>
        <taxon>ecological metagenomes</taxon>
    </lineage>
</organism>
<evidence type="ECO:0000256" key="2">
    <source>
        <dbReference type="ARBA" id="ARBA00022737"/>
    </source>
</evidence>
<dbReference type="InterPro" id="IPR001611">
    <property type="entry name" value="Leu-rich_rpt"/>
</dbReference>
<keyword evidence="2" id="KW-0677">Repeat</keyword>
<sequence>MAIDNPTIKCGDDTVDLEVHFIDICNVNLYDYLEDNKKLTRDKFQKHFVEILDLVESWAPDFPEYNNVAYQLLGLFVLKLGAKLPDDVRERIIEATDWRIDKKIRWSPYWIRQRQFYLYDLREKIKNHMYGKISHLVELDITDDRELKDLSIGLEQFHSFIKNGHIKSINHINLDSCGLKKIPDSIFELKHLEVLSLIGNELSHIPDEMRNLLSLERLYLKYNYIKELPDSMRNLKNLRFLIMSNNQLRSVPKFILDFGVKHFAGLALYHNPIGDIPLEFKDDIVRDYSYEREQEKEEEEKQKFNIKWYI</sequence>
<gene>
    <name evidence="3" type="ORF">S01H4_14527</name>
</gene>